<evidence type="ECO:0000313" key="2">
    <source>
        <dbReference type="EMBL" id="GAA3627145.1"/>
    </source>
</evidence>
<dbReference type="Gene3D" id="2.80.10.50">
    <property type="match status" value="2"/>
</dbReference>
<dbReference type="EMBL" id="BAABDQ010000092">
    <property type="protein sequence ID" value="GAA3627145.1"/>
    <property type="molecule type" value="Genomic_DNA"/>
</dbReference>
<dbReference type="RefSeq" id="WP_345581200.1">
    <property type="nucleotide sequence ID" value="NZ_BAABDQ010000092.1"/>
</dbReference>
<dbReference type="Proteomes" id="UP001500630">
    <property type="component" value="Unassembled WGS sequence"/>
</dbReference>
<dbReference type="SUPFAM" id="SSF50370">
    <property type="entry name" value="Ricin B-like lectins"/>
    <property type="match status" value="1"/>
</dbReference>
<evidence type="ECO:0000313" key="3">
    <source>
        <dbReference type="Proteomes" id="UP001500630"/>
    </source>
</evidence>
<name>A0ABP7A8X4_9ACTN</name>
<accession>A0ABP7A8X4</accession>
<comment type="caution">
    <text evidence="2">The sequence shown here is derived from an EMBL/GenBank/DDBJ whole genome shotgun (WGS) entry which is preliminary data.</text>
</comment>
<organism evidence="2 3">
    <name type="scientific">Nonomuraea rosea</name>
    <dbReference type="NCBI Taxonomy" id="638574"/>
    <lineage>
        <taxon>Bacteria</taxon>
        <taxon>Bacillati</taxon>
        <taxon>Actinomycetota</taxon>
        <taxon>Actinomycetes</taxon>
        <taxon>Streptosporangiales</taxon>
        <taxon>Streptosporangiaceae</taxon>
        <taxon>Nonomuraea</taxon>
    </lineage>
</organism>
<keyword evidence="3" id="KW-1185">Reference proteome</keyword>
<dbReference type="CDD" id="cd00161">
    <property type="entry name" value="beta-trefoil_Ricin-like"/>
    <property type="match status" value="1"/>
</dbReference>
<evidence type="ECO:0008006" key="4">
    <source>
        <dbReference type="Google" id="ProtNLM"/>
    </source>
</evidence>
<sequence length="199" mass="22236">MKRILLILGAIVTLVTTCFSTGAQADALRFATADIVGNQFVVNVRYNECLALVGGGAANGTPIGHYPCEAAPAPWNRWSFEAQGNRYICDYENILGNCTDYRQVFLYRLHSEQTGKCFEPKDGGTSSGTILQEWDCRTGTLRQSWFVGTGPNGSVYFFNAKAYDEGQHLRAIDAPPFAQDYRVRLWTFNKSDAQQWVLR</sequence>
<protein>
    <recommendedName>
        <fullName evidence="4">Ricin B lectin domain-containing protein</fullName>
    </recommendedName>
</protein>
<keyword evidence="1" id="KW-0732">Signal</keyword>
<feature type="signal peptide" evidence="1">
    <location>
        <begin position="1"/>
        <end position="25"/>
    </location>
</feature>
<dbReference type="InterPro" id="IPR035992">
    <property type="entry name" value="Ricin_B-like_lectins"/>
</dbReference>
<evidence type="ECO:0000256" key="1">
    <source>
        <dbReference type="SAM" id="SignalP"/>
    </source>
</evidence>
<reference evidence="3" key="1">
    <citation type="journal article" date="2019" name="Int. J. Syst. Evol. Microbiol.">
        <title>The Global Catalogue of Microorganisms (GCM) 10K type strain sequencing project: providing services to taxonomists for standard genome sequencing and annotation.</title>
        <authorList>
            <consortium name="The Broad Institute Genomics Platform"/>
            <consortium name="The Broad Institute Genome Sequencing Center for Infectious Disease"/>
            <person name="Wu L."/>
            <person name="Ma J."/>
        </authorList>
    </citation>
    <scope>NUCLEOTIDE SEQUENCE [LARGE SCALE GENOMIC DNA]</scope>
    <source>
        <strain evidence="3">JCM 17326</strain>
    </source>
</reference>
<gene>
    <name evidence="2" type="ORF">GCM10022419_135640</name>
</gene>
<proteinExistence type="predicted"/>
<dbReference type="PROSITE" id="PS50231">
    <property type="entry name" value="RICIN_B_LECTIN"/>
    <property type="match status" value="1"/>
</dbReference>
<feature type="chain" id="PRO_5045631326" description="Ricin B lectin domain-containing protein" evidence="1">
    <location>
        <begin position="26"/>
        <end position="199"/>
    </location>
</feature>